<gene>
    <name evidence="1" type="ORF">VNO77_38962</name>
</gene>
<protein>
    <submittedName>
        <fullName evidence="1">Uncharacterized protein</fullName>
    </submittedName>
</protein>
<keyword evidence="2" id="KW-1185">Reference proteome</keyword>
<sequence>MEEGRRQDPPRIARKNLCRTSIENKSFFGNSSAHPRLCEQSLASWLRWPRLLLRFGELSLTIMEELAQPCRERTTDYVPGPLENILNNNKAKKHDRMGKTMAHTKSFPLIIVIVMSAWKIMITEPGLRFLQKMQSQQLPRLGKEQKSFCCVALHLWGLNPFAIQAWFLKSLLDQGPLQG</sequence>
<evidence type="ECO:0000313" key="1">
    <source>
        <dbReference type="EMBL" id="KAK7313764.1"/>
    </source>
</evidence>
<name>A0AAN9KDJ6_CANGL</name>
<proteinExistence type="predicted"/>
<comment type="caution">
    <text evidence="1">The sequence shown here is derived from an EMBL/GenBank/DDBJ whole genome shotgun (WGS) entry which is preliminary data.</text>
</comment>
<dbReference type="Proteomes" id="UP001367508">
    <property type="component" value="Unassembled WGS sequence"/>
</dbReference>
<dbReference type="EMBL" id="JAYMYQ010000009">
    <property type="protein sequence ID" value="KAK7313764.1"/>
    <property type="molecule type" value="Genomic_DNA"/>
</dbReference>
<reference evidence="1 2" key="1">
    <citation type="submission" date="2024-01" db="EMBL/GenBank/DDBJ databases">
        <title>The genomes of 5 underutilized Papilionoideae crops provide insights into root nodulation and disease resistanc.</title>
        <authorList>
            <person name="Jiang F."/>
        </authorList>
    </citation>
    <scope>NUCLEOTIDE SEQUENCE [LARGE SCALE GENOMIC DNA]</scope>
    <source>
        <strain evidence="1">LVBAO_FW01</strain>
        <tissue evidence="1">Leaves</tissue>
    </source>
</reference>
<evidence type="ECO:0000313" key="2">
    <source>
        <dbReference type="Proteomes" id="UP001367508"/>
    </source>
</evidence>
<accession>A0AAN9KDJ6</accession>
<organism evidence="1 2">
    <name type="scientific">Canavalia gladiata</name>
    <name type="common">Sword bean</name>
    <name type="synonym">Dolichos gladiatus</name>
    <dbReference type="NCBI Taxonomy" id="3824"/>
    <lineage>
        <taxon>Eukaryota</taxon>
        <taxon>Viridiplantae</taxon>
        <taxon>Streptophyta</taxon>
        <taxon>Embryophyta</taxon>
        <taxon>Tracheophyta</taxon>
        <taxon>Spermatophyta</taxon>
        <taxon>Magnoliopsida</taxon>
        <taxon>eudicotyledons</taxon>
        <taxon>Gunneridae</taxon>
        <taxon>Pentapetalae</taxon>
        <taxon>rosids</taxon>
        <taxon>fabids</taxon>
        <taxon>Fabales</taxon>
        <taxon>Fabaceae</taxon>
        <taxon>Papilionoideae</taxon>
        <taxon>50 kb inversion clade</taxon>
        <taxon>NPAAA clade</taxon>
        <taxon>indigoferoid/millettioid clade</taxon>
        <taxon>Phaseoleae</taxon>
        <taxon>Canavalia</taxon>
    </lineage>
</organism>
<dbReference type="AlphaFoldDB" id="A0AAN9KDJ6"/>